<evidence type="ECO:0000313" key="2">
    <source>
        <dbReference type="EMBL" id="RYQ96697.1"/>
    </source>
</evidence>
<comment type="caution">
    <text evidence="2">The sequence shown here is derived from an EMBL/GenBank/DDBJ whole genome shotgun (WGS) entry which is preliminary data.</text>
</comment>
<dbReference type="InterPro" id="IPR036691">
    <property type="entry name" value="Endo/exonu/phosph_ase_sf"/>
</dbReference>
<keyword evidence="3" id="KW-1185">Reference proteome</keyword>
<protein>
    <recommendedName>
        <fullName evidence="1">Reverse transcriptase zinc-binding domain-containing protein</fullName>
    </recommendedName>
</protein>
<accession>A0A444Y451</accession>
<proteinExistence type="predicted"/>
<evidence type="ECO:0000259" key="1">
    <source>
        <dbReference type="Pfam" id="PF13966"/>
    </source>
</evidence>
<dbReference type="EMBL" id="SDMP01000018">
    <property type="protein sequence ID" value="RYQ96697.1"/>
    <property type="molecule type" value="Genomic_DNA"/>
</dbReference>
<dbReference type="PANTHER" id="PTHR35218">
    <property type="entry name" value="RNASE H DOMAIN-CONTAINING PROTEIN"/>
    <property type="match status" value="1"/>
</dbReference>
<dbReference type="InterPro" id="IPR026960">
    <property type="entry name" value="RVT-Znf"/>
</dbReference>
<sequence length="303" mass="35527">MISLVWNVRGAASDAFRRTFKDMMKQHKPDLAILLETKCSGDTAKKVIQHLGFTNFIIKEAQGFVGESHRQYIHVKVQYQRDKEWFLMAVTSDCRKLIAMPTKMEIRRAIFSIGSLKVPGSDGLPSLIYKNNWEIMKGKLLVWEWTKQNGKWDIDKFNQNLPPEIVMEIICKPPPQAENDDDRRGWRPSHDGNFSINSTYKELRKWPSEEKTVWKQLWSWRGPQRAKIFLWTAMHKKLMTNQRRARIFGGVGDCTRCNGGQEDIFHVLRNCPKASTIWVNLVKTDEIPNFFQLEWDNWIETNL</sequence>
<gene>
    <name evidence="2" type="ORF">Ahy_B08g092538</name>
</gene>
<organism evidence="2 3">
    <name type="scientific">Arachis hypogaea</name>
    <name type="common">Peanut</name>
    <dbReference type="NCBI Taxonomy" id="3818"/>
    <lineage>
        <taxon>Eukaryota</taxon>
        <taxon>Viridiplantae</taxon>
        <taxon>Streptophyta</taxon>
        <taxon>Embryophyta</taxon>
        <taxon>Tracheophyta</taxon>
        <taxon>Spermatophyta</taxon>
        <taxon>Magnoliopsida</taxon>
        <taxon>eudicotyledons</taxon>
        <taxon>Gunneridae</taxon>
        <taxon>Pentapetalae</taxon>
        <taxon>rosids</taxon>
        <taxon>fabids</taxon>
        <taxon>Fabales</taxon>
        <taxon>Fabaceae</taxon>
        <taxon>Papilionoideae</taxon>
        <taxon>50 kb inversion clade</taxon>
        <taxon>dalbergioids sensu lato</taxon>
        <taxon>Dalbergieae</taxon>
        <taxon>Pterocarpus clade</taxon>
        <taxon>Arachis</taxon>
    </lineage>
</organism>
<dbReference type="AlphaFoldDB" id="A0A444Y451"/>
<dbReference type="PANTHER" id="PTHR35218:SF9">
    <property type="entry name" value="ENDONUCLEASE_EXONUCLEASE_PHOSPHATASE DOMAIN-CONTAINING PROTEIN"/>
    <property type="match status" value="1"/>
</dbReference>
<feature type="domain" description="Reverse transcriptase zinc-binding" evidence="1">
    <location>
        <begin position="194"/>
        <end position="278"/>
    </location>
</feature>
<dbReference type="Proteomes" id="UP000289738">
    <property type="component" value="Chromosome B08"/>
</dbReference>
<dbReference type="Pfam" id="PF13966">
    <property type="entry name" value="zf-RVT"/>
    <property type="match status" value="1"/>
</dbReference>
<name>A0A444Y451_ARAHY</name>
<dbReference type="Gene3D" id="3.60.10.10">
    <property type="entry name" value="Endonuclease/exonuclease/phosphatase"/>
    <property type="match status" value="1"/>
</dbReference>
<reference evidence="2 3" key="1">
    <citation type="submission" date="2019-01" db="EMBL/GenBank/DDBJ databases">
        <title>Sequencing of cultivated peanut Arachis hypogaea provides insights into genome evolution and oil improvement.</title>
        <authorList>
            <person name="Chen X."/>
        </authorList>
    </citation>
    <scope>NUCLEOTIDE SEQUENCE [LARGE SCALE GENOMIC DNA]</scope>
    <source>
        <strain evidence="3">cv. Fuhuasheng</strain>
        <tissue evidence="2">Leaves</tissue>
    </source>
</reference>
<evidence type="ECO:0000313" key="3">
    <source>
        <dbReference type="Proteomes" id="UP000289738"/>
    </source>
</evidence>